<dbReference type="EMBL" id="OBKZ01000007">
    <property type="protein sequence ID" value="SOB49791.1"/>
    <property type="molecule type" value="Genomic_DNA"/>
</dbReference>
<proteinExistence type="predicted"/>
<dbReference type="PROSITE" id="PS51257">
    <property type="entry name" value="PROKAR_LIPOPROTEIN"/>
    <property type="match status" value="1"/>
</dbReference>
<dbReference type="Proteomes" id="UP000219564">
    <property type="component" value="Unassembled WGS sequence"/>
</dbReference>
<evidence type="ECO:0008006" key="3">
    <source>
        <dbReference type="Google" id="ProtNLM"/>
    </source>
</evidence>
<gene>
    <name evidence="1" type="ORF">PLUA15_150009</name>
</gene>
<protein>
    <recommendedName>
        <fullName evidence="3">Lipoprotein</fullName>
    </recommendedName>
</protein>
<reference evidence="1 2" key="1">
    <citation type="submission" date="2017-08" db="EMBL/GenBank/DDBJ databases">
        <authorList>
            <person name="Chaillou S."/>
        </authorList>
    </citation>
    <scope>NUCLEOTIDE SEQUENCE [LARGE SCALE GENOMIC DNA]</scope>
    <source>
        <strain evidence="1 2">MFPA15A1205</strain>
    </source>
</reference>
<organism evidence="1 2">
    <name type="scientific">Pseudomonas lundensis</name>
    <dbReference type="NCBI Taxonomy" id="86185"/>
    <lineage>
        <taxon>Bacteria</taxon>
        <taxon>Pseudomonadati</taxon>
        <taxon>Pseudomonadota</taxon>
        <taxon>Gammaproteobacteria</taxon>
        <taxon>Pseudomonadales</taxon>
        <taxon>Pseudomonadaceae</taxon>
        <taxon>Pseudomonas</taxon>
    </lineage>
</organism>
<evidence type="ECO:0000313" key="1">
    <source>
        <dbReference type="EMBL" id="SOB49791.1"/>
    </source>
</evidence>
<dbReference type="AlphaFoldDB" id="A0AAX2H2I9"/>
<accession>A0AAX2H2I9</accession>
<evidence type="ECO:0000313" key="2">
    <source>
        <dbReference type="Proteomes" id="UP000219564"/>
    </source>
</evidence>
<name>A0AAX2H2I9_9PSED</name>
<sequence>MNMKRFIACIAMTSVLTGCIGASVIVPKSNPRQVEQAREPQEGHKWCGISLWLVFFPVPLMLPVCKIDTELTSDFYSCGPLMHFAKFGHSYEGNALCGRMPAG</sequence>
<comment type="caution">
    <text evidence="1">The sequence shown here is derived from an EMBL/GenBank/DDBJ whole genome shotgun (WGS) entry which is preliminary data.</text>
</comment>